<dbReference type="Proteomes" id="UP001597549">
    <property type="component" value="Unassembled WGS sequence"/>
</dbReference>
<dbReference type="SMART" id="SM00867">
    <property type="entry name" value="YceI"/>
    <property type="match status" value="1"/>
</dbReference>
<sequence>MKNLKSIALAVVAFVTLTATAQTKQIDASKSTINWVGKKVTGSHEGTINLKDGALVFKENKLSGGIFNVDMTSINTTDLEGKSKANLETHLKSEDFFGTENFPTANLSFKKIVDKGNGVYGITADLTIKGITNSINFDMTVTDSTAIADLKVDRTKYKITYKSGNFFTDLGDKAIYDDFLLKVKLVF</sequence>
<feature type="signal peptide" evidence="1">
    <location>
        <begin position="1"/>
        <end position="21"/>
    </location>
</feature>
<feature type="chain" id="PRO_5045458916" evidence="1">
    <location>
        <begin position="22"/>
        <end position="187"/>
    </location>
</feature>
<proteinExistence type="predicted"/>
<protein>
    <submittedName>
        <fullName evidence="3">YceI family protein</fullName>
    </submittedName>
</protein>
<gene>
    <name evidence="3" type="ORF">ACFSX9_03080</name>
</gene>
<dbReference type="PANTHER" id="PTHR34406:SF1">
    <property type="entry name" value="PROTEIN YCEI"/>
    <property type="match status" value="1"/>
</dbReference>
<evidence type="ECO:0000256" key="1">
    <source>
        <dbReference type="SAM" id="SignalP"/>
    </source>
</evidence>
<keyword evidence="4" id="KW-1185">Reference proteome</keyword>
<evidence type="ECO:0000313" key="4">
    <source>
        <dbReference type="Proteomes" id="UP001597549"/>
    </source>
</evidence>
<organism evidence="3 4">
    <name type="scientific">Flavobacterium ardleyense</name>
    <dbReference type="NCBI Taxonomy" id="2038737"/>
    <lineage>
        <taxon>Bacteria</taxon>
        <taxon>Pseudomonadati</taxon>
        <taxon>Bacteroidota</taxon>
        <taxon>Flavobacteriia</taxon>
        <taxon>Flavobacteriales</taxon>
        <taxon>Flavobacteriaceae</taxon>
        <taxon>Flavobacterium</taxon>
    </lineage>
</organism>
<dbReference type="EMBL" id="JBHUOL010000006">
    <property type="protein sequence ID" value="MFD2907710.1"/>
    <property type="molecule type" value="Genomic_DNA"/>
</dbReference>
<evidence type="ECO:0000313" key="3">
    <source>
        <dbReference type="EMBL" id="MFD2907710.1"/>
    </source>
</evidence>
<comment type="caution">
    <text evidence="3">The sequence shown here is derived from an EMBL/GenBank/DDBJ whole genome shotgun (WGS) entry which is preliminary data.</text>
</comment>
<dbReference type="Pfam" id="PF04264">
    <property type="entry name" value="YceI"/>
    <property type="match status" value="1"/>
</dbReference>
<accession>A0ABW5Z4F0</accession>
<dbReference type="InterPro" id="IPR007372">
    <property type="entry name" value="Lipid/polyisoprenoid-bd_YceI"/>
</dbReference>
<dbReference type="PANTHER" id="PTHR34406">
    <property type="entry name" value="PROTEIN YCEI"/>
    <property type="match status" value="1"/>
</dbReference>
<dbReference type="SUPFAM" id="SSF101874">
    <property type="entry name" value="YceI-like"/>
    <property type="match status" value="1"/>
</dbReference>
<reference evidence="4" key="1">
    <citation type="journal article" date="2019" name="Int. J. Syst. Evol. Microbiol.">
        <title>The Global Catalogue of Microorganisms (GCM) 10K type strain sequencing project: providing services to taxonomists for standard genome sequencing and annotation.</title>
        <authorList>
            <consortium name="The Broad Institute Genomics Platform"/>
            <consortium name="The Broad Institute Genome Sequencing Center for Infectious Disease"/>
            <person name="Wu L."/>
            <person name="Ma J."/>
        </authorList>
    </citation>
    <scope>NUCLEOTIDE SEQUENCE [LARGE SCALE GENOMIC DNA]</scope>
    <source>
        <strain evidence="4">KCTC 52644</strain>
    </source>
</reference>
<name>A0ABW5Z4F0_9FLAO</name>
<dbReference type="InterPro" id="IPR036761">
    <property type="entry name" value="TTHA0802/YceI-like_sf"/>
</dbReference>
<evidence type="ECO:0000259" key="2">
    <source>
        <dbReference type="SMART" id="SM00867"/>
    </source>
</evidence>
<feature type="domain" description="Lipid/polyisoprenoid-binding YceI-like" evidence="2">
    <location>
        <begin position="23"/>
        <end position="186"/>
    </location>
</feature>
<dbReference type="RefSeq" id="WP_379804249.1">
    <property type="nucleotide sequence ID" value="NZ_JBHUOL010000006.1"/>
</dbReference>
<keyword evidence="1" id="KW-0732">Signal</keyword>
<dbReference type="Gene3D" id="2.40.128.110">
    <property type="entry name" value="Lipid/polyisoprenoid-binding, YceI-like"/>
    <property type="match status" value="1"/>
</dbReference>